<feature type="compositionally biased region" description="Basic and acidic residues" evidence="1">
    <location>
        <begin position="225"/>
        <end position="253"/>
    </location>
</feature>
<dbReference type="InterPro" id="IPR005094">
    <property type="entry name" value="Endonuclease_MobA/VirD2"/>
</dbReference>
<feature type="compositionally biased region" description="Basic and acidic residues" evidence="1">
    <location>
        <begin position="678"/>
        <end position="694"/>
    </location>
</feature>
<feature type="region of interest" description="Disordered" evidence="1">
    <location>
        <begin position="484"/>
        <end position="562"/>
    </location>
</feature>
<evidence type="ECO:0000313" key="4">
    <source>
        <dbReference type="Proteomes" id="UP001519331"/>
    </source>
</evidence>
<reference evidence="3 4" key="1">
    <citation type="submission" date="2021-03" db="EMBL/GenBank/DDBJ databases">
        <title>Sequencing the genomes of 1000 actinobacteria strains.</title>
        <authorList>
            <person name="Klenk H.-P."/>
        </authorList>
    </citation>
    <scope>NUCLEOTIDE SEQUENCE [LARGE SCALE GENOMIC DNA]</scope>
    <source>
        <strain evidence="3 4">DSM 12544</strain>
    </source>
</reference>
<name>A0ABS4T5E8_9MICC</name>
<accession>A0ABS4T5E8</accession>
<feature type="domain" description="MobA/VirD2-like nuclease" evidence="2">
    <location>
        <begin position="85"/>
        <end position="185"/>
    </location>
</feature>
<feature type="compositionally biased region" description="Basic and acidic residues" evidence="1">
    <location>
        <begin position="553"/>
        <end position="562"/>
    </location>
</feature>
<dbReference type="RefSeq" id="WP_210050998.1">
    <property type="nucleotide sequence ID" value="NZ_JAGINX010000001.1"/>
</dbReference>
<feature type="region of interest" description="Disordered" evidence="1">
    <location>
        <begin position="652"/>
        <end position="723"/>
    </location>
</feature>
<feature type="compositionally biased region" description="Basic and acidic residues" evidence="1">
    <location>
        <begin position="713"/>
        <end position="723"/>
    </location>
</feature>
<gene>
    <name evidence="3" type="ORF">JOF45_002525</name>
</gene>
<feature type="compositionally biased region" description="Basic and acidic residues" evidence="1">
    <location>
        <begin position="385"/>
        <end position="414"/>
    </location>
</feature>
<proteinExistence type="predicted"/>
<feature type="region of interest" description="Disordered" evidence="1">
    <location>
        <begin position="378"/>
        <end position="462"/>
    </location>
</feature>
<protein>
    <submittedName>
        <fullName evidence="3">tRNA(Ile)-lysidine synthase TilS/MesJ</fullName>
    </submittedName>
</protein>
<feature type="region of interest" description="Disordered" evidence="1">
    <location>
        <begin position="200"/>
        <end position="253"/>
    </location>
</feature>
<feature type="compositionally biased region" description="Basic and acidic residues" evidence="1">
    <location>
        <begin position="507"/>
        <end position="538"/>
    </location>
</feature>
<evidence type="ECO:0000259" key="2">
    <source>
        <dbReference type="Pfam" id="PF03432"/>
    </source>
</evidence>
<dbReference type="EMBL" id="JAGINX010000001">
    <property type="protein sequence ID" value="MBP2319506.1"/>
    <property type="molecule type" value="Genomic_DNA"/>
</dbReference>
<sequence length="723" mass="81483">MATVTAQSTRRSGASANYAGKDAVAISAVNAPSNPIMFEKRLGEIRAAHGKDGVRPMHVLDEAGKKVRDENGEPVLARDDRGQIMYESEYVQAYPIVQSFGLDELDPDDPASWEEAQRRGRALAERIGDGRPALIATEVNGRTGCVHNHIIIGAVHPETGRSLRSDAVTHSRLSITHDKVLEELGVEQREDMRELTRQAEERMAEARQQVVDNAEKDLSPNQLRKRIEAAEKQVKLERTDDAPTPRQKQQDRLQREFERYQLNEQTRDAAADIGAPGPKERFSEIELKGRVRETLADQRATDWQRLDQVGRERGVTISKYTKRSHDVSFGMMLADEDGVIQEPANAHRRKGSRLGEGYRVEDVEAALERNRELAQAKPVSWPAAEHQRAMERIGEEAQREAERMLQQWAKERKPAPTLAETPVVETPAEPAIEESPTQRAERERQELRQSAAEAAEREAKELEEFRARQAEWDRESRQWFDSLMAKAPKEPETPEVETPQVPQAEAEEPRVDAVEAERPQAGDSKWSKLKERDAERTAPEPVEQATVPMSREPGQEEGLRALKGWDLRDREVLAVATELEDGSANVDYQLRHDDPVAKGQRGLHLIAKDGKAVRAKLSAEKYQKLQRLAGDNRTEAEGKQVYALQADLRPRDAGYVPSYDSAKASEHKVGADVLGKQRAAEDRAREQSPERSREAYQQARQRLVAKESSLQKSSERESRGLER</sequence>
<keyword evidence="4" id="KW-1185">Reference proteome</keyword>
<evidence type="ECO:0000256" key="1">
    <source>
        <dbReference type="SAM" id="MobiDB-lite"/>
    </source>
</evidence>
<dbReference type="Proteomes" id="UP001519331">
    <property type="component" value="Unassembled WGS sequence"/>
</dbReference>
<evidence type="ECO:0000313" key="3">
    <source>
        <dbReference type="EMBL" id="MBP2319506.1"/>
    </source>
</evidence>
<comment type="caution">
    <text evidence="3">The sequence shown here is derived from an EMBL/GenBank/DDBJ whole genome shotgun (WGS) entry which is preliminary data.</text>
</comment>
<organism evidence="3 4">
    <name type="scientific">Nesterenkonia lacusekhoensis</name>
    <dbReference type="NCBI Taxonomy" id="150832"/>
    <lineage>
        <taxon>Bacteria</taxon>
        <taxon>Bacillati</taxon>
        <taxon>Actinomycetota</taxon>
        <taxon>Actinomycetes</taxon>
        <taxon>Micrococcales</taxon>
        <taxon>Micrococcaceae</taxon>
        <taxon>Nesterenkonia</taxon>
    </lineage>
</organism>
<dbReference type="Pfam" id="PF03432">
    <property type="entry name" value="Relaxase"/>
    <property type="match status" value="1"/>
</dbReference>